<proteinExistence type="evidence at transcript level"/>
<feature type="signal peptide" evidence="3">
    <location>
        <begin position="1"/>
        <end position="20"/>
    </location>
</feature>
<gene>
    <name evidence="5" type="primary">SPF6</name>
</gene>
<organism evidence="5">
    <name type="scientific">Ambystoma mexicanum</name>
    <name type="common">Axolotl</name>
    <dbReference type="NCBI Taxonomy" id="8296"/>
    <lineage>
        <taxon>Eukaryota</taxon>
        <taxon>Metazoa</taxon>
        <taxon>Chordata</taxon>
        <taxon>Craniata</taxon>
        <taxon>Vertebrata</taxon>
        <taxon>Euteleostomi</taxon>
        <taxon>Amphibia</taxon>
        <taxon>Batrachia</taxon>
        <taxon>Caudata</taxon>
        <taxon>Salamandroidea</taxon>
        <taxon>Ambystomatidae</taxon>
        <taxon>Ambystoma</taxon>
    </lineage>
</organism>
<dbReference type="EMBL" id="KU043457">
    <property type="protein sequence ID" value="AME17855.1"/>
    <property type="molecule type" value="mRNA"/>
</dbReference>
<dbReference type="PANTHER" id="PTHR20914:SF9">
    <property type="entry name" value="COILED, ISOFORM A"/>
    <property type="match status" value="1"/>
</dbReference>
<accession>A0A125S9K9</accession>
<dbReference type="SUPFAM" id="SSF57302">
    <property type="entry name" value="Snake toxin-like"/>
    <property type="match status" value="2"/>
</dbReference>
<evidence type="ECO:0000256" key="1">
    <source>
        <dbReference type="ARBA" id="ARBA00004613"/>
    </source>
</evidence>
<evidence type="ECO:0000256" key="2">
    <source>
        <dbReference type="ARBA" id="ARBA00022525"/>
    </source>
</evidence>
<dbReference type="InterPro" id="IPR045860">
    <property type="entry name" value="Snake_toxin-like_sf"/>
</dbReference>
<dbReference type="Gene3D" id="2.10.60.10">
    <property type="entry name" value="CD59"/>
    <property type="match status" value="2"/>
</dbReference>
<dbReference type="InterPro" id="IPR016054">
    <property type="entry name" value="LY6_UPA_recep-like"/>
</dbReference>
<dbReference type="Pfam" id="PF00021">
    <property type="entry name" value="UPAR_LY6"/>
    <property type="match status" value="2"/>
</dbReference>
<feature type="domain" description="UPAR/Ly6" evidence="4">
    <location>
        <begin position="121"/>
        <end position="198"/>
    </location>
</feature>
<dbReference type="InterPro" id="IPR050918">
    <property type="entry name" value="CNF-like_PLA2_Inhibitor"/>
</dbReference>
<protein>
    <submittedName>
        <fullName evidence="5">Sodefrin-like factor</fullName>
    </submittedName>
</protein>
<keyword evidence="3" id="KW-0732">Signal</keyword>
<dbReference type="AlphaFoldDB" id="A0A125S9K9"/>
<feature type="chain" id="PRO_5007179738" evidence="3">
    <location>
        <begin position="21"/>
        <end position="204"/>
    </location>
</feature>
<evidence type="ECO:0000256" key="3">
    <source>
        <dbReference type="SAM" id="SignalP"/>
    </source>
</evidence>
<feature type="domain" description="UPAR/Ly6" evidence="4">
    <location>
        <begin position="21"/>
        <end position="105"/>
    </location>
</feature>
<dbReference type="PANTHER" id="PTHR20914">
    <property type="entry name" value="LY6/PLAUR DOMAIN-CONTAINING PROTEIN 8"/>
    <property type="match status" value="1"/>
</dbReference>
<evidence type="ECO:0000259" key="4">
    <source>
        <dbReference type="Pfam" id="PF00021"/>
    </source>
</evidence>
<evidence type="ECO:0000313" key="5">
    <source>
        <dbReference type="EMBL" id="AME17855.1"/>
    </source>
</evidence>
<comment type="subcellular location">
    <subcellularLocation>
        <location evidence="1">Secreted</location>
    </subcellularLocation>
</comment>
<dbReference type="GO" id="GO:0005576">
    <property type="term" value="C:extracellular region"/>
    <property type="evidence" value="ECO:0007669"/>
    <property type="project" value="UniProtKB-SubCell"/>
</dbReference>
<sequence>MRVFLTATAVLFAMITRGNCLICEQCSNMNTKSCSGFFAPCPYEATHCVKGLENSTVGSNVRLFAYKGCVNPAKQATCGKEVIFRSSQMSLHITRECCDSDSCNSKNIKQAALRSSQTPNGFKCSDCSTDQSSNGCASVTELQCQGNENRCASFMGTASRPGDDVRRYTVLTCATKDACEVGISSMEGTHVYNFNLECSDPIIA</sequence>
<reference evidence="5" key="1">
    <citation type="journal article" date="2016" name="Sci. Rep.">
        <title>Courtship Pheromone Use in a Model Urodele, the Mexican Axolotl (Ambystoma mexicanum).</title>
        <authorList>
            <person name="Maex M."/>
            <person name="Van Bocxlaer I."/>
            <person name="Mortier A."/>
            <person name="Proost P."/>
            <person name="Bossuyt F."/>
        </authorList>
    </citation>
    <scope>NUCLEOTIDE SEQUENCE</scope>
</reference>
<name>A0A125S9K9_AMBME</name>
<keyword evidence="2" id="KW-0964">Secreted</keyword>